<feature type="transmembrane region" description="Helical" evidence="1">
    <location>
        <begin position="169"/>
        <end position="196"/>
    </location>
</feature>
<feature type="transmembrane region" description="Helical" evidence="1">
    <location>
        <begin position="297"/>
        <end position="317"/>
    </location>
</feature>
<dbReference type="AlphaFoldDB" id="A0AA38WFA0"/>
<accession>A0AA38WFA0</accession>
<keyword evidence="1" id="KW-0472">Membrane</keyword>
<feature type="transmembrane region" description="Helical" evidence="1">
    <location>
        <begin position="429"/>
        <end position="445"/>
    </location>
</feature>
<dbReference type="EMBL" id="JARYMX010000005">
    <property type="protein sequence ID" value="KAJ9550025.1"/>
    <property type="molecule type" value="Genomic_DNA"/>
</dbReference>
<organism evidence="2 3">
    <name type="scientific">Centaurea solstitialis</name>
    <name type="common">yellow star-thistle</name>
    <dbReference type="NCBI Taxonomy" id="347529"/>
    <lineage>
        <taxon>Eukaryota</taxon>
        <taxon>Viridiplantae</taxon>
        <taxon>Streptophyta</taxon>
        <taxon>Embryophyta</taxon>
        <taxon>Tracheophyta</taxon>
        <taxon>Spermatophyta</taxon>
        <taxon>Magnoliopsida</taxon>
        <taxon>eudicotyledons</taxon>
        <taxon>Gunneridae</taxon>
        <taxon>Pentapetalae</taxon>
        <taxon>asterids</taxon>
        <taxon>campanulids</taxon>
        <taxon>Asterales</taxon>
        <taxon>Asteraceae</taxon>
        <taxon>Carduoideae</taxon>
        <taxon>Cardueae</taxon>
        <taxon>Centaureinae</taxon>
        <taxon>Centaurea</taxon>
    </lineage>
</organism>
<evidence type="ECO:0000313" key="2">
    <source>
        <dbReference type="EMBL" id="KAJ9550025.1"/>
    </source>
</evidence>
<dbReference type="PANTHER" id="PTHR35307">
    <property type="entry name" value="PROTEIN, PUTATIVE-RELATED"/>
    <property type="match status" value="1"/>
</dbReference>
<keyword evidence="3" id="KW-1185">Reference proteome</keyword>
<comment type="caution">
    <text evidence="2">The sequence shown here is derived from an EMBL/GenBank/DDBJ whole genome shotgun (WGS) entry which is preliminary data.</text>
</comment>
<name>A0AA38WFA0_9ASTR</name>
<feature type="transmembrane region" description="Helical" evidence="1">
    <location>
        <begin position="73"/>
        <end position="95"/>
    </location>
</feature>
<dbReference type="PANTHER" id="PTHR35307:SF8">
    <property type="entry name" value="GUSTATORY RECEPTOR"/>
    <property type="match status" value="1"/>
</dbReference>
<feature type="transmembrane region" description="Helical" evidence="1">
    <location>
        <begin position="144"/>
        <end position="162"/>
    </location>
</feature>
<keyword evidence="1" id="KW-0812">Transmembrane</keyword>
<feature type="transmembrane region" description="Helical" evidence="1">
    <location>
        <begin position="216"/>
        <end position="237"/>
    </location>
</feature>
<evidence type="ECO:0000256" key="1">
    <source>
        <dbReference type="SAM" id="Phobius"/>
    </source>
</evidence>
<feature type="transmembrane region" description="Helical" evidence="1">
    <location>
        <begin position="337"/>
        <end position="358"/>
    </location>
</feature>
<evidence type="ECO:0000313" key="3">
    <source>
        <dbReference type="Proteomes" id="UP001172457"/>
    </source>
</evidence>
<protein>
    <submittedName>
        <fullName evidence="2">Uncharacterized protein</fullName>
    </submittedName>
</protein>
<gene>
    <name evidence="2" type="ORF">OSB04_022568</name>
</gene>
<reference evidence="2" key="1">
    <citation type="submission" date="2023-03" db="EMBL/GenBank/DDBJ databases">
        <title>Chromosome-scale reference genome and RAD-based genetic map of yellow starthistle (Centaurea solstitialis) reveal putative structural variation and QTLs associated with invader traits.</title>
        <authorList>
            <person name="Reatini B."/>
            <person name="Cang F.A."/>
            <person name="Jiang Q."/>
            <person name="Mckibben M.T.W."/>
            <person name="Barker M.S."/>
            <person name="Rieseberg L.H."/>
            <person name="Dlugosch K.M."/>
        </authorList>
    </citation>
    <scope>NUCLEOTIDE SEQUENCE</scope>
    <source>
        <strain evidence="2">CAN-66</strain>
        <tissue evidence="2">Leaf</tissue>
    </source>
</reference>
<dbReference type="Proteomes" id="UP001172457">
    <property type="component" value="Chromosome 5"/>
</dbReference>
<feature type="transmembrane region" description="Helical" evidence="1">
    <location>
        <begin position="107"/>
        <end position="124"/>
    </location>
</feature>
<keyword evidence="1" id="KW-1133">Transmembrane helix</keyword>
<proteinExistence type="predicted"/>
<sequence>MNSNDEVFHQCFNAVHNLVNESYAYLYGPEMMFLTDGILVNISYDDLLTSFDIACNQTEEYVKMSNKYSGPTVWIGIYIAIASAICIIAMAADLFHGFRNRKFWFPCKYFSLNAASITVITVAMKLPVDLSSPMPGHLDQAAKVGSMAFMCAMMANLMPSLASMDNKTLLANIIGLTILVITVIVNICIQIFTGVITNWPISTFAGGRYYISLAWAYVYMVLMFLLLIILISSSITIPTSKKILEFKYQAKSKTTSVEHRVDMSTIEKLRQSVRRYWVMAESGNPQFVMASNPLSNASGIICVITLVTHLVIVLDIYFTAGHGYTDYQSDYKWSTLFIFITQFIGVVVGSIAPIFRCFTVLRFKLLTRNHLMVLKVEKYWTQMLCGWKESRLPFLSTARRSRGAINNLKNVILSLCILFQNAVVVSCKMIGLIVFIILVVCYYCWKSMKKLFTTRIASDSDDTSGDLSNYVLQIHDEMEFAEITVKGISNSMNRLIQKSQNENHNDLLKLLGKSTCFMGIEKFDIDQVQSLLSVEPVNSWSLPVVTLTCIVVALPIISKDDVKSLLKGVGDSLSYTYRVEESLNSASEYVSLRRATMNLWHEVEDSRKWLGNTLERSAYTGKTSAEILKWFADKAKEIVMKSKESINDELMESFPNKLIVANSMYRIATTILLNYQNSTEPVSDEQLFMSLSCMISDILCACLSNIPQVISTKCHESVIEKREASVHAAAKLFGRSTEIIEKLEARELPSMDPKKTAFIDEWRLYLKQSIP</sequence>